<evidence type="ECO:0000313" key="2">
    <source>
        <dbReference type="Proteomes" id="UP000436522"/>
    </source>
</evidence>
<gene>
    <name evidence="1" type="ORF">So717_12370</name>
</gene>
<dbReference type="AlphaFoldDB" id="A0A640VPD1"/>
<comment type="caution">
    <text evidence="1">The sequence shown here is derived from an EMBL/GenBank/DDBJ whole genome shotgun (WGS) entry which is preliminary data.</text>
</comment>
<accession>A0A640VPD1</accession>
<dbReference type="Proteomes" id="UP000436522">
    <property type="component" value="Unassembled WGS sequence"/>
</dbReference>
<dbReference type="OrthoDB" id="5641374at2"/>
<keyword evidence="2" id="KW-1185">Reference proteome</keyword>
<dbReference type="RefSeq" id="WP_159975355.1">
    <property type="nucleotide sequence ID" value="NZ_BLIV01000002.1"/>
</dbReference>
<dbReference type="EMBL" id="BLIV01000002">
    <property type="protein sequence ID" value="GFE49484.1"/>
    <property type="molecule type" value="Genomic_DNA"/>
</dbReference>
<name>A0A640VPD1_9RHOB</name>
<reference evidence="1 2" key="1">
    <citation type="submission" date="2019-12" db="EMBL/GenBank/DDBJ databases">
        <title>Roseobacter cerasinus sp. nov., isolated from seawater around aquaculture.</title>
        <authorList>
            <person name="Muramatsu S."/>
            <person name="Takabe Y."/>
            <person name="Mori K."/>
            <person name="Takaichi S."/>
            <person name="Hanada S."/>
        </authorList>
    </citation>
    <scope>NUCLEOTIDE SEQUENCE [LARGE SCALE GENOMIC DNA]</scope>
    <source>
        <strain evidence="1 2">AI77</strain>
    </source>
</reference>
<protein>
    <recommendedName>
        <fullName evidence="3">DUF3775 domain-containing protein</fullName>
    </recommendedName>
</protein>
<dbReference type="Pfam" id="PF12616">
    <property type="entry name" value="DUF3775"/>
    <property type="match status" value="1"/>
</dbReference>
<proteinExistence type="predicted"/>
<organism evidence="1 2">
    <name type="scientific">Roseobacter cerasinus</name>
    <dbReference type="NCBI Taxonomy" id="2602289"/>
    <lineage>
        <taxon>Bacteria</taxon>
        <taxon>Pseudomonadati</taxon>
        <taxon>Pseudomonadota</taxon>
        <taxon>Alphaproteobacteria</taxon>
        <taxon>Rhodobacterales</taxon>
        <taxon>Roseobacteraceae</taxon>
        <taxon>Roseobacter</taxon>
    </lineage>
</organism>
<sequence>MPNISTNKVVRVIFLAREYGPDSNHLRDYISGFNEEEAANLVALMWVGRESFEPEDWAEALATATAEATAPTENYLSGMPELPDHLEAGLEALGIDVTEAEDHYRDS</sequence>
<dbReference type="InterPro" id="IPR022254">
    <property type="entry name" value="DUF3775"/>
</dbReference>
<evidence type="ECO:0000313" key="1">
    <source>
        <dbReference type="EMBL" id="GFE49484.1"/>
    </source>
</evidence>
<evidence type="ECO:0008006" key="3">
    <source>
        <dbReference type="Google" id="ProtNLM"/>
    </source>
</evidence>